<sequence>MPVDIGDGWLTACGHVLLDFGSAASADILRNLSGATTCGNFMWTVSDEGRTLECLELNAGSYRLAEQHFVDDFVRSIPGVESGDELDLEAIACDGDNLWICGSHCRVRKKPEPGIPVNWELKNRKSRRLLACFKLGESGGHISKADWLPFDGPGSLRETLERDLFIQPFSALPSKENGIDIEGLAVRGDLVFVGLRGPRIDNQAMVLKLNMTDEFRIGSVERFFVDLDGLAVRDLNWLGKRLLILAGPVGDASGPFRLCLWDPQNGSVTTLHSWDRVHEKPEGLCWLQSDLQTDLMVIYDSPDGFRISTTTYRADRFALNQG</sequence>
<dbReference type="Pfam" id="PF12275">
    <property type="entry name" value="DUF3616"/>
    <property type="match status" value="1"/>
</dbReference>
<dbReference type="EMBL" id="SJLU01000032">
    <property type="protein sequence ID" value="TBX85240.1"/>
    <property type="molecule type" value="Genomic_DNA"/>
</dbReference>
<dbReference type="Proteomes" id="UP000291866">
    <property type="component" value="Unassembled WGS sequence"/>
</dbReference>
<evidence type="ECO:0000313" key="2">
    <source>
        <dbReference type="EMBL" id="TBX85240.1"/>
    </source>
</evidence>
<dbReference type="InterPro" id="IPR022060">
    <property type="entry name" value="DUF3616"/>
</dbReference>
<organism evidence="2 3">
    <name type="scientific">Rhizobium leguminosarum bv. viciae</name>
    <dbReference type="NCBI Taxonomy" id="387"/>
    <lineage>
        <taxon>Bacteria</taxon>
        <taxon>Pseudomonadati</taxon>
        <taxon>Pseudomonadota</taxon>
        <taxon>Alphaproteobacteria</taxon>
        <taxon>Hyphomicrobiales</taxon>
        <taxon>Rhizobiaceae</taxon>
        <taxon>Rhizobium/Agrobacterium group</taxon>
        <taxon>Rhizobium</taxon>
    </lineage>
</organism>
<dbReference type="AlphaFoldDB" id="A0A8G2MM13"/>
<dbReference type="RefSeq" id="WP_018485086.1">
    <property type="nucleotide sequence ID" value="NZ_SJLU01000032.1"/>
</dbReference>
<reference evidence="2 3" key="1">
    <citation type="submission" date="2019-02" db="EMBL/GenBank/DDBJ databases">
        <title>The competitiveness to form nodules shapes the capacities of Rhizobium leguminosarum sv viciae communities to promote symbiosis with specific hosts.</title>
        <authorList>
            <person name="Boivin S."/>
            <person name="Lepetit M."/>
        </authorList>
    </citation>
    <scope>NUCLEOTIDE SEQUENCE [LARGE SCALE GENOMIC DNA]</scope>
    <source>
        <strain evidence="2 3">SPF4F3</strain>
    </source>
</reference>
<evidence type="ECO:0000313" key="3">
    <source>
        <dbReference type="Proteomes" id="UP000291866"/>
    </source>
</evidence>
<protein>
    <submittedName>
        <fullName evidence="2">DUF3616 domain-containing protein</fullName>
    </submittedName>
</protein>
<comment type="caution">
    <text evidence="2">The sequence shown here is derived from an EMBL/GenBank/DDBJ whole genome shotgun (WGS) entry which is preliminary data.</text>
</comment>
<evidence type="ECO:0000259" key="1">
    <source>
        <dbReference type="Pfam" id="PF12275"/>
    </source>
</evidence>
<gene>
    <name evidence="2" type="ORF">E0H31_35025</name>
</gene>
<name>A0A8G2MM13_RHILV</name>
<accession>A0A8G2MM13</accession>
<proteinExistence type="predicted"/>
<feature type="domain" description="DUF3616" evidence="1">
    <location>
        <begin position="31"/>
        <end position="308"/>
    </location>
</feature>